<dbReference type="EMBL" id="MFUG01000008">
    <property type="protein sequence ID" value="OGI76171.1"/>
    <property type="molecule type" value="Genomic_DNA"/>
</dbReference>
<keyword evidence="1" id="KW-1133">Transmembrane helix</keyword>
<feature type="transmembrane region" description="Helical" evidence="1">
    <location>
        <begin position="124"/>
        <end position="144"/>
    </location>
</feature>
<dbReference type="AlphaFoldDB" id="A0A1F6W2Q1"/>
<dbReference type="Gene3D" id="2.60.40.1120">
    <property type="entry name" value="Carboxypeptidase-like, regulatory domain"/>
    <property type="match status" value="1"/>
</dbReference>
<organism evidence="2 3">
    <name type="scientific">Candidatus Nomurabacteria bacterium RIFCSPHIGHO2_02_FULL_42_19</name>
    <dbReference type="NCBI Taxonomy" id="1801756"/>
    <lineage>
        <taxon>Bacteria</taxon>
        <taxon>Candidatus Nomuraibacteriota</taxon>
    </lineage>
</organism>
<reference evidence="2 3" key="1">
    <citation type="journal article" date="2016" name="Nat. Commun.">
        <title>Thousands of microbial genomes shed light on interconnected biogeochemical processes in an aquifer system.</title>
        <authorList>
            <person name="Anantharaman K."/>
            <person name="Brown C.T."/>
            <person name="Hug L.A."/>
            <person name="Sharon I."/>
            <person name="Castelle C.J."/>
            <person name="Probst A.J."/>
            <person name="Thomas B.C."/>
            <person name="Singh A."/>
            <person name="Wilkins M.J."/>
            <person name="Karaoz U."/>
            <person name="Brodie E.L."/>
            <person name="Williams K.H."/>
            <person name="Hubbard S.S."/>
            <person name="Banfield J.F."/>
        </authorList>
    </citation>
    <scope>NUCLEOTIDE SEQUENCE [LARGE SCALE GENOMIC DNA]</scope>
</reference>
<keyword evidence="1" id="KW-0472">Membrane</keyword>
<sequence>MDFEDPKLGNKEIRLTTVIDPEGYVYEKDGNREIRIPGAVISLFKLNQGTKQYELWPAEEYQQENPQITDVRGTYSFLVPEGYYYLKTEAPGYLVYDGKPFEVKEGSGIHINIELKTKYGWLKILDWKTILLIAVIILLLYNFFRDKMRERMKIKNT</sequence>
<dbReference type="STRING" id="1801756.A3C67_02070"/>
<dbReference type="InterPro" id="IPR008969">
    <property type="entry name" value="CarboxyPept-like_regulatory"/>
</dbReference>
<proteinExistence type="predicted"/>
<keyword evidence="1" id="KW-0812">Transmembrane</keyword>
<dbReference type="SUPFAM" id="SSF49464">
    <property type="entry name" value="Carboxypeptidase regulatory domain-like"/>
    <property type="match status" value="1"/>
</dbReference>
<evidence type="ECO:0008006" key="4">
    <source>
        <dbReference type="Google" id="ProtNLM"/>
    </source>
</evidence>
<comment type="caution">
    <text evidence="2">The sequence shown here is derived from an EMBL/GenBank/DDBJ whole genome shotgun (WGS) entry which is preliminary data.</text>
</comment>
<gene>
    <name evidence="2" type="ORF">A3C67_02070</name>
</gene>
<name>A0A1F6W2Q1_9BACT</name>
<evidence type="ECO:0000313" key="3">
    <source>
        <dbReference type="Proteomes" id="UP000179275"/>
    </source>
</evidence>
<protein>
    <recommendedName>
        <fullName evidence="4">Prealbumin-like fold domain-containing protein</fullName>
    </recommendedName>
</protein>
<accession>A0A1F6W2Q1</accession>
<evidence type="ECO:0000313" key="2">
    <source>
        <dbReference type="EMBL" id="OGI76171.1"/>
    </source>
</evidence>
<dbReference type="Proteomes" id="UP000179275">
    <property type="component" value="Unassembled WGS sequence"/>
</dbReference>
<evidence type="ECO:0000256" key="1">
    <source>
        <dbReference type="SAM" id="Phobius"/>
    </source>
</evidence>